<dbReference type="PANTHER" id="PTHR33990:SF1">
    <property type="entry name" value="PROTEIN YJDN"/>
    <property type="match status" value="1"/>
</dbReference>
<dbReference type="InterPro" id="IPR029068">
    <property type="entry name" value="Glyas_Bleomycin-R_OHBP_Dase"/>
</dbReference>
<dbReference type="Pfam" id="PF06983">
    <property type="entry name" value="3-dmu-9_3-mt"/>
    <property type="match status" value="1"/>
</dbReference>
<dbReference type="EMBL" id="JAUYVH010000013">
    <property type="protein sequence ID" value="MDQ9171872.1"/>
    <property type="molecule type" value="Genomic_DNA"/>
</dbReference>
<keyword evidence="3" id="KW-1185">Reference proteome</keyword>
<dbReference type="Gene3D" id="3.10.180.10">
    <property type="entry name" value="2,3-Dihydroxybiphenyl 1,2-Dioxygenase, domain 1"/>
    <property type="match status" value="1"/>
</dbReference>
<dbReference type="CDD" id="cd06588">
    <property type="entry name" value="PhnB_like"/>
    <property type="match status" value="1"/>
</dbReference>
<evidence type="ECO:0000313" key="3">
    <source>
        <dbReference type="Proteomes" id="UP001225596"/>
    </source>
</evidence>
<sequence>MSATPIQPYLMFGGRCQEALDFYAQAVGAQMEMRMLFKESPDPVPPGMLPPGFEDKIMHSSFSIGGNTIMASDGCTEGSSFGGFSLSYAVATATDAERIFAALADGGQVQMPLTKTFWSPCFGMLTDRFGLAWMVMVPGEPS</sequence>
<evidence type="ECO:0000313" key="2">
    <source>
        <dbReference type="EMBL" id="MDQ9171872.1"/>
    </source>
</evidence>
<dbReference type="PANTHER" id="PTHR33990">
    <property type="entry name" value="PROTEIN YJDN-RELATED"/>
    <property type="match status" value="1"/>
</dbReference>
<accession>A0ABU1BS66</accession>
<dbReference type="SUPFAM" id="SSF54593">
    <property type="entry name" value="Glyoxalase/Bleomycin resistance protein/Dihydroxybiphenyl dioxygenase"/>
    <property type="match status" value="1"/>
</dbReference>
<dbReference type="Proteomes" id="UP001225596">
    <property type="component" value="Unassembled WGS sequence"/>
</dbReference>
<comment type="caution">
    <text evidence="2">The sequence shown here is derived from an EMBL/GenBank/DDBJ whole genome shotgun (WGS) entry which is preliminary data.</text>
</comment>
<reference evidence="2 3" key="1">
    <citation type="submission" date="2023-08" db="EMBL/GenBank/DDBJ databases">
        <title>Oxalobacteraceae gen .nov., isolated from river sludge outside the plant.</title>
        <authorList>
            <person name="Zhao S.Y."/>
        </authorList>
    </citation>
    <scope>NUCLEOTIDE SEQUENCE [LARGE SCALE GENOMIC DNA]</scope>
    <source>
        <strain evidence="2 3">R-40</strain>
    </source>
</reference>
<name>A0ABU1BS66_9BURK</name>
<evidence type="ECO:0000259" key="1">
    <source>
        <dbReference type="Pfam" id="PF06983"/>
    </source>
</evidence>
<feature type="domain" description="PhnB-like" evidence="1">
    <location>
        <begin position="6"/>
        <end position="135"/>
    </location>
</feature>
<protein>
    <submittedName>
        <fullName evidence="2">VOC family protein</fullName>
    </submittedName>
</protein>
<gene>
    <name evidence="2" type="ORF">Q8A64_15770</name>
</gene>
<dbReference type="RefSeq" id="WP_338437842.1">
    <property type="nucleotide sequence ID" value="NZ_JAUYVH010000013.1"/>
</dbReference>
<proteinExistence type="predicted"/>
<dbReference type="InterPro" id="IPR028973">
    <property type="entry name" value="PhnB-like"/>
</dbReference>
<organism evidence="2 3">
    <name type="scientific">Keguizhuia sedimenti</name>
    <dbReference type="NCBI Taxonomy" id="3064264"/>
    <lineage>
        <taxon>Bacteria</taxon>
        <taxon>Pseudomonadati</taxon>
        <taxon>Pseudomonadota</taxon>
        <taxon>Betaproteobacteria</taxon>
        <taxon>Burkholderiales</taxon>
        <taxon>Oxalobacteraceae</taxon>
        <taxon>Keguizhuia</taxon>
    </lineage>
</organism>